<comment type="caution">
    <text evidence="2">The sequence shown here is derived from an EMBL/GenBank/DDBJ whole genome shotgun (WGS) entry which is preliminary data.</text>
</comment>
<dbReference type="Proteomes" id="UP000294813">
    <property type="component" value="Unassembled WGS sequence"/>
</dbReference>
<keyword evidence="3" id="KW-1185">Reference proteome</keyword>
<keyword evidence="1" id="KW-0812">Transmembrane</keyword>
<sequence length="46" mass="5544">MKIMFAISVLVLMIIVYMARLALQSYRRRREGVSLQRETDFFTFLE</sequence>
<evidence type="ECO:0000256" key="1">
    <source>
        <dbReference type="SAM" id="Phobius"/>
    </source>
</evidence>
<dbReference type="AlphaFoldDB" id="A0A4R2RPA4"/>
<dbReference type="EMBL" id="SLXT01000031">
    <property type="protein sequence ID" value="TCP61025.1"/>
    <property type="molecule type" value="Genomic_DNA"/>
</dbReference>
<evidence type="ECO:0000313" key="2">
    <source>
        <dbReference type="EMBL" id="TCP61025.1"/>
    </source>
</evidence>
<protein>
    <submittedName>
        <fullName evidence="2">Uncharacterized protein</fullName>
    </submittedName>
</protein>
<name>A0A4R2RPA4_9FIRM</name>
<keyword evidence="1" id="KW-0472">Membrane</keyword>
<proteinExistence type="predicted"/>
<accession>A0A4R2RPA4</accession>
<keyword evidence="1" id="KW-1133">Transmembrane helix</keyword>
<feature type="transmembrane region" description="Helical" evidence="1">
    <location>
        <begin position="6"/>
        <end position="23"/>
    </location>
</feature>
<reference evidence="2 3" key="1">
    <citation type="submission" date="2019-03" db="EMBL/GenBank/DDBJ databases">
        <title>Genomic Encyclopedia of Type Strains, Phase IV (KMG-IV): sequencing the most valuable type-strain genomes for metagenomic binning, comparative biology and taxonomic classification.</title>
        <authorList>
            <person name="Goeker M."/>
        </authorList>
    </citation>
    <scope>NUCLEOTIDE SEQUENCE [LARGE SCALE GENOMIC DNA]</scope>
    <source>
        <strain evidence="2 3">DSM 11170</strain>
    </source>
</reference>
<organism evidence="2 3">
    <name type="scientific">Heliophilum fasciatum</name>
    <dbReference type="NCBI Taxonomy" id="35700"/>
    <lineage>
        <taxon>Bacteria</taxon>
        <taxon>Bacillati</taxon>
        <taxon>Bacillota</taxon>
        <taxon>Clostridia</taxon>
        <taxon>Eubacteriales</taxon>
        <taxon>Heliobacteriaceae</taxon>
        <taxon>Heliophilum</taxon>
    </lineage>
</organism>
<evidence type="ECO:0000313" key="3">
    <source>
        <dbReference type="Proteomes" id="UP000294813"/>
    </source>
</evidence>
<gene>
    <name evidence="2" type="ORF">EDD73_13121</name>
</gene>